<dbReference type="RefSeq" id="XP_002112207.1">
    <property type="nucleotide sequence ID" value="XM_002112171.1"/>
</dbReference>
<dbReference type="GeneID" id="6753420"/>
<feature type="domain" description="C2H2-type" evidence="1">
    <location>
        <begin position="14"/>
        <end position="35"/>
    </location>
</feature>
<evidence type="ECO:0000313" key="2">
    <source>
        <dbReference type="EMBL" id="EDV26174.1"/>
    </source>
</evidence>
<feature type="domain" description="C2H2-type" evidence="1">
    <location>
        <begin position="51"/>
        <end position="74"/>
    </location>
</feature>
<dbReference type="KEGG" id="tad:TRIADDRAFT_24751"/>
<sequence length="100" mass="12045">SFENHYNSTHRNICNHCRRNFPSSRFLEIHVLESHDTLFEMLCQKQNMYECLVDGCQEKFATSDIRLKHLITVHQYPKNFRFATKLTTKKKQLYAIRSTY</sequence>
<keyword evidence="3" id="KW-1185">Reference proteome</keyword>
<accession>B3RTQ6</accession>
<dbReference type="PROSITE" id="PS00028">
    <property type="entry name" value="ZINC_FINGER_C2H2_1"/>
    <property type="match status" value="2"/>
</dbReference>
<dbReference type="SMART" id="SM00355">
    <property type="entry name" value="ZnF_C2H2"/>
    <property type="match status" value="2"/>
</dbReference>
<dbReference type="CTD" id="6753420"/>
<dbReference type="Gene3D" id="3.30.160.60">
    <property type="entry name" value="Classic Zinc Finger"/>
    <property type="match status" value="1"/>
</dbReference>
<proteinExistence type="predicted"/>
<dbReference type="eggNOG" id="KOG4173">
    <property type="taxonomic scope" value="Eukaryota"/>
</dbReference>
<reference evidence="2 3" key="1">
    <citation type="journal article" date="2008" name="Nature">
        <title>The Trichoplax genome and the nature of placozoans.</title>
        <authorList>
            <person name="Srivastava M."/>
            <person name="Begovic E."/>
            <person name="Chapman J."/>
            <person name="Putnam N.H."/>
            <person name="Hellsten U."/>
            <person name="Kawashima T."/>
            <person name="Kuo A."/>
            <person name="Mitros T."/>
            <person name="Salamov A."/>
            <person name="Carpenter M.L."/>
            <person name="Signorovitch A.Y."/>
            <person name="Moreno M.A."/>
            <person name="Kamm K."/>
            <person name="Grimwood J."/>
            <person name="Schmutz J."/>
            <person name="Shapiro H."/>
            <person name="Grigoriev I.V."/>
            <person name="Buss L.W."/>
            <person name="Schierwater B."/>
            <person name="Dellaporta S.L."/>
            <person name="Rokhsar D.S."/>
        </authorList>
    </citation>
    <scope>NUCLEOTIDE SEQUENCE [LARGE SCALE GENOMIC DNA]</scope>
    <source>
        <strain evidence="2 3">Grell-BS-1999</strain>
    </source>
</reference>
<dbReference type="EMBL" id="DS985244">
    <property type="protein sequence ID" value="EDV26174.1"/>
    <property type="molecule type" value="Genomic_DNA"/>
</dbReference>
<evidence type="ECO:0000313" key="3">
    <source>
        <dbReference type="Proteomes" id="UP000009022"/>
    </source>
</evidence>
<dbReference type="PANTHER" id="PTHR21354:SF0">
    <property type="entry name" value="ZINC FINGER PROTEIN 511"/>
    <property type="match status" value="1"/>
</dbReference>
<dbReference type="STRING" id="10228.B3RTQ6"/>
<dbReference type="InParanoid" id="B3RTQ6"/>
<dbReference type="AlphaFoldDB" id="B3RTQ6"/>
<protein>
    <recommendedName>
        <fullName evidence="1">C2H2-type domain-containing protein</fullName>
    </recommendedName>
</protein>
<dbReference type="OMA" id="IHIRELH"/>
<dbReference type="InterPro" id="IPR013087">
    <property type="entry name" value="Znf_C2H2_type"/>
</dbReference>
<dbReference type="HOGENOM" id="CLU_092647_4_0_1"/>
<dbReference type="PhylomeDB" id="B3RTQ6"/>
<evidence type="ECO:0000259" key="1">
    <source>
        <dbReference type="PROSITE" id="PS00028"/>
    </source>
</evidence>
<dbReference type="PANTHER" id="PTHR21354">
    <property type="entry name" value="ZINC FINGER PROTEIN 511"/>
    <property type="match status" value="1"/>
</dbReference>
<organism evidence="2 3">
    <name type="scientific">Trichoplax adhaerens</name>
    <name type="common">Trichoplax reptans</name>
    <dbReference type="NCBI Taxonomy" id="10228"/>
    <lineage>
        <taxon>Eukaryota</taxon>
        <taxon>Metazoa</taxon>
        <taxon>Placozoa</taxon>
        <taxon>Uniplacotomia</taxon>
        <taxon>Trichoplacea</taxon>
        <taxon>Trichoplacidae</taxon>
        <taxon>Trichoplax</taxon>
    </lineage>
</organism>
<gene>
    <name evidence="2" type="ORF">TRIADDRAFT_24751</name>
</gene>
<feature type="non-terminal residue" evidence="2">
    <location>
        <position position="1"/>
    </location>
</feature>
<dbReference type="OrthoDB" id="18440at2759"/>
<dbReference type="InterPro" id="IPR039258">
    <property type="entry name" value="ZNF511"/>
</dbReference>
<name>B3RTQ6_TRIAD</name>
<dbReference type="Proteomes" id="UP000009022">
    <property type="component" value="Unassembled WGS sequence"/>
</dbReference>